<evidence type="ECO:0000313" key="3">
    <source>
        <dbReference type="EnsemblMetazoa" id="PPAI006432-PA"/>
    </source>
</evidence>
<dbReference type="Pfam" id="PF01857">
    <property type="entry name" value="RB_B"/>
    <property type="match status" value="1"/>
</dbReference>
<dbReference type="GO" id="GO:0005634">
    <property type="term" value="C:nucleus"/>
    <property type="evidence" value="ECO:0007669"/>
    <property type="project" value="InterPro"/>
</dbReference>
<dbReference type="GO" id="GO:0005667">
    <property type="term" value="C:transcription regulator complex"/>
    <property type="evidence" value="ECO:0007669"/>
    <property type="project" value="TreeGrafter"/>
</dbReference>
<feature type="region of interest" description="Disordered" evidence="1">
    <location>
        <begin position="87"/>
        <end position="117"/>
    </location>
</feature>
<evidence type="ECO:0000259" key="2">
    <source>
        <dbReference type="SMART" id="SM01368"/>
    </source>
</evidence>
<dbReference type="EnsemblMetazoa" id="PPAI006432-RA">
    <property type="protein sequence ID" value="PPAI006432-PA"/>
    <property type="gene ID" value="PPAI006432"/>
</dbReference>
<dbReference type="GO" id="GO:2000134">
    <property type="term" value="P:negative regulation of G1/S transition of mitotic cell cycle"/>
    <property type="evidence" value="ECO:0007669"/>
    <property type="project" value="TreeGrafter"/>
</dbReference>
<dbReference type="InterPro" id="IPR028309">
    <property type="entry name" value="RB_fam"/>
</dbReference>
<dbReference type="InterPro" id="IPR036915">
    <property type="entry name" value="Cyclin-like_sf"/>
</dbReference>
<feature type="region of interest" description="Disordered" evidence="1">
    <location>
        <begin position="334"/>
        <end position="365"/>
    </location>
</feature>
<dbReference type="VEuPathDB" id="VectorBase:PPAPM1_003714"/>
<sequence length="702" mass="80234">MSKLCDADQLIEALHIQKNKWNKIVKSFFDKGILQGDSETFLNLISVGNFDNNFRSIGNTYEQYVISCGEIDETIFLNCPQTGSQNYGGKIREDHTRENTLDPGTPVTRRNMLPPKENLSPITSAAMSVKKLRNTLGSNDGGPHLSLKDSFKSCSVDPSGKIREILERMEKDLFEKLPKWPSDRMKLTKALFYRLLENIVRDEEAKKRTSAKHVYSSEVIIVRLMAISVEIVFRAYNCTHELFPWILDCFNLAAFEFYGIIEIVVRAGEEFFTREIIKHLNYVEEQCLEELVWKKHSPLWIKLAHIDKTKLTWQDVDLPAFTADDLTGITPHSAPLARIENTPGQSLAGPSTSRTPVHPNPDPHNREAAIRKQLFRSDSAASLDGNAQNTEQKPPQRNPQRSYPEIMDDVTTTPQKKQSLVIFFRKFHKLAYQRMCFIYRELGLVDHENLRKIWTIFEYSVLNYTELMKERHMDQLLMCAIYVFFRVQKLDKTFKDIMQAYRHQPQSASHIYRNVFIGYTGNCNSDNAVPVAHEAPTPQRPAQPTELAGTSTSHEKEERGDIIKFYNGVYVLKMQQYAINYFSTTATNTVLLSPVPNAQSTMCSPRKLSGCVFVQNLEKKDLLMSPGSVVLSVFDSPSKSNDLNEINELISRNCGANGKRPFPFNGNDGFQPPTKLPNIRKFKTLLDDRQAELQNQDDRKAI</sequence>
<dbReference type="PANTHER" id="PTHR13742">
    <property type="entry name" value="RETINOBLASTOMA-ASSOCIATED PROTEIN RB -RELATED"/>
    <property type="match status" value="1"/>
</dbReference>
<dbReference type="PANTHER" id="PTHR13742:SF17">
    <property type="entry name" value="RE32990P-RELATED"/>
    <property type="match status" value="1"/>
</dbReference>
<proteinExistence type="predicted"/>
<dbReference type="GO" id="GO:0000977">
    <property type="term" value="F:RNA polymerase II transcription regulatory region sequence-specific DNA binding"/>
    <property type="evidence" value="ECO:0007669"/>
    <property type="project" value="TreeGrafter"/>
</dbReference>
<name>A0A1B0EYX4_PHLPP</name>
<dbReference type="GO" id="GO:0006357">
    <property type="term" value="P:regulation of transcription by RNA polymerase II"/>
    <property type="evidence" value="ECO:0007669"/>
    <property type="project" value="InterPro"/>
</dbReference>
<dbReference type="InterPro" id="IPR002719">
    <property type="entry name" value="RB_B"/>
</dbReference>
<dbReference type="GO" id="GO:0030154">
    <property type="term" value="P:cell differentiation"/>
    <property type="evidence" value="ECO:0007669"/>
    <property type="project" value="TreeGrafter"/>
</dbReference>
<dbReference type="SMART" id="SM01368">
    <property type="entry name" value="RB_A"/>
    <property type="match status" value="1"/>
</dbReference>
<feature type="compositionally biased region" description="Polar residues" evidence="1">
    <location>
        <begin position="385"/>
        <end position="401"/>
    </location>
</feature>
<feature type="domain" description="Retinoblastoma-associated protein A-box" evidence="2">
    <location>
        <begin position="120"/>
        <end position="303"/>
    </location>
</feature>
<dbReference type="Gene3D" id="1.10.472.10">
    <property type="entry name" value="Cyclin-like"/>
    <property type="match status" value="2"/>
</dbReference>
<dbReference type="AlphaFoldDB" id="A0A1B0EYX4"/>
<feature type="region of interest" description="Disordered" evidence="1">
    <location>
        <begin position="532"/>
        <end position="554"/>
    </location>
</feature>
<dbReference type="SUPFAM" id="SSF47954">
    <property type="entry name" value="Cyclin-like"/>
    <property type="match status" value="2"/>
</dbReference>
<organism evidence="3 4">
    <name type="scientific">Phlebotomus papatasi</name>
    <name type="common">Sandfly</name>
    <dbReference type="NCBI Taxonomy" id="29031"/>
    <lineage>
        <taxon>Eukaryota</taxon>
        <taxon>Metazoa</taxon>
        <taxon>Ecdysozoa</taxon>
        <taxon>Arthropoda</taxon>
        <taxon>Hexapoda</taxon>
        <taxon>Insecta</taxon>
        <taxon>Pterygota</taxon>
        <taxon>Neoptera</taxon>
        <taxon>Endopterygota</taxon>
        <taxon>Diptera</taxon>
        <taxon>Nematocera</taxon>
        <taxon>Psychodoidea</taxon>
        <taxon>Psychodidae</taxon>
        <taxon>Phlebotomus</taxon>
        <taxon>Phlebotomus</taxon>
    </lineage>
</organism>
<dbReference type="GO" id="GO:0000785">
    <property type="term" value="C:chromatin"/>
    <property type="evidence" value="ECO:0007669"/>
    <property type="project" value="TreeGrafter"/>
</dbReference>
<keyword evidence="4" id="KW-1185">Reference proteome</keyword>
<protein>
    <recommendedName>
        <fullName evidence="2">Retinoblastoma-associated protein A-box domain-containing protein</fullName>
    </recommendedName>
</protein>
<feature type="compositionally biased region" description="Basic and acidic residues" evidence="1">
    <location>
        <begin position="90"/>
        <end position="100"/>
    </location>
</feature>
<feature type="region of interest" description="Disordered" evidence="1">
    <location>
        <begin position="381"/>
        <end position="404"/>
    </location>
</feature>
<evidence type="ECO:0000313" key="4">
    <source>
        <dbReference type="Proteomes" id="UP000092462"/>
    </source>
</evidence>
<evidence type="ECO:0000256" key="1">
    <source>
        <dbReference type="SAM" id="MobiDB-lite"/>
    </source>
</evidence>
<reference evidence="3" key="1">
    <citation type="submission" date="2022-08" db="UniProtKB">
        <authorList>
            <consortium name="EnsemblMetazoa"/>
        </authorList>
    </citation>
    <scope>IDENTIFICATION</scope>
    <source>
        <strain evidence="3">Israel</strain>
    </source>
</reference>
<accession>A0A1B0EYX4</accession>
<dbReference type="Proteomes" id="UP000092462">
    <property type="component" value="Unassembled WGS sequence"/>
</dbReference>
<dbReference type="EMBL" id="AJVK01033035">
    <property type="status" value="NOT_ANNOTATED_CDS"/>
    <property type="molecule type" value="Genomic_DNA"/>
</dbReference>
<dbReference type="InterPro" id="IPR002720">
    <property type="entry name" value="RB_A"/>
</dbReference>
<feature type="compositionally biased region" description="Polar residues" evidence="1">
    <location>
        <begin position="342"/>
        <end position="355"/>
    </location>
</feature>
<dbReference type="VEuPathDB" id="VectorBase:PPAI006432"/>
<dbReference type="Gene3D" id="1.10.472.140">
    <property type="match status" value="1"/>
</dbReference>
<dbReference type="Pfam" id="PF01858">
    <property type="entry name" value="RB_A"/>
    <property type="match status" value="1"/>
</dbReference>